<reference evidence="1 2" key="1">
    <citation type="journal article" date="2021" name="Int. J. Syst. Evol. Microbiol.">
        <title>Reticulibacter mediterranei gen. nov., sp. nov., within the new family Reticulibacteraceae fam. nov., and Ktedonospora formicarum gen. nov., sp. nov., Ktedonobacter robiniae sp. nov., Dictyobacter formicarum sp. nov. and Dictyobacter arantiisoli sp. nov., belonging to the class Ktedonobacteria.</title>
        <authorList>
            <person name="Yabe S."/>
            <person name="Zheng Y."/>
            <person name="Wang C.M."/>
            <person name="Sakai Y."/>
            <person name="Abe K."/>
            <person name="Yokota A."/>
            <person name="Donadio S."/>
            <person name="Cavaletti L."/>
            <person name="Monciardini P."/>
        </authorList>
    </citation>
    <scope>NUCLEOTIDE SEQUENCE [LARGE SCALE GENOMIC DNA]</scope>
    <source>
        <strain evidence="1 2">SOSP1-30</strain>
    </source>
</reference>
<dbReference type="PANTHER" id="PTHR12993:SF28">
    <property type="entry name" value="LMBE FAMILY PROTEIN"/>
    <property type="match status" value="1"/>
</dbReference>
<dbReference type="InterPro" id="IPR024078">
    <property type="entry name" value="LmbE-like_dom_sf"/>
</dbReference>
<dbReference type="Pfam" id="PF02585">
    <property type="entry name" value="PIG-L"/>
    <property type="match status" value="1"/>
</dbReference>
<keyword evidence="2" id="KW-1185">Reference proteome</keyword>
<dbReference type="PANTHER" id="PTHR12993">
    <property type="entry name" value="N-ACETYLGLUCOSAMINYL-PHOSPHATIDYLINOSITOL DE-N-ACETYLASE-RELATED"/>
    <property type="match status" value="1"/>
</dbReference>
<dbReference type="Proteomes" id="UP000654345">
    <property type="component" value="Unassembled WGS sequence"/>
</dbReference>
<accession>A0ABQ3URZ9</accession>
<dbReference type="EMBL" id="BNJG01000001">
    <property type="protein sequence ID" value="GHO55579.1"/>
    <property type="molecule type" value="Genomic_DNA"/>
</dbReference>
<evidence type="ECO:0000313" key="2">
    <source>
        <dbReference type="Proteomes" id="UP000654345"/>
    </source>
</evidence>
<dbReference type="SUPFAM" id="SSF102588">
    <property type="entry name" value="LmbE-like"/>
    <property type="match status" value="1"/>
</dbReference>
<sequence>MSEQILNKVALCVVAHADDTEFGIAGTVANWARDGWDVYYVICTDCSGGGPDDAEDLSPAARQRTVETRKLEQRAAAQILGVKDVIFLDYPDGLLQPTLELRREIVRLIRQYRPSRLVCQSPERSWAPTMIIPRYHPDHLAAGEAALAAAYPAAQNPWDFPELFEEGLKPHKVSEIYITAAPILNHYVDITETMDTKLDALRAHESQVGHNLEFLERMLRDGASALGEPHGYIYAEAFHLTRNG</sequence>
<dbReference type="Gene3D" id="3.40.50.10320">
    <property type="entry name" value="LmbE-like"/>
    <property type="match status" value="1"/>
</dbReference>
<evidence type="ECO:0000313" key="1">
    <source>
        <dbReference type="EMBL" id="GHO55579.1"/>
    </source>
</evidence>
<dbReference type="InterPro" id="IPR003737">
    <property type="entry name" value="GlcNAc_PI_deacetylase-related"/>
</dbReference>
<gene>
    <name evidence="1" type="ORF">KSB_40540</name>
</gene>
<dbReference type="RefSeq" id="WP_201372153.1">
    <property type="nucleotide sequence ID" value="NZ_BNJG01000001.1"/>
</dbReference>
<protein>
    <submittedName>
        <fullName evidence="1">GlcNAc-PI de-N-acetylase</fullName>
    </submittedName>
</protein>
<name>A0ABQ3URZ9_9CHLR</name>
<organism evidence="1 2">
    <name type="scientific">Ktedonobacter robiniae</name>
    <dbReference type="NCBI Taxonomy" id="2778365"/>
    <lineage>
        <taxon>Bacteria</taxon>
        <taxon>Bacillati</taxon>
        <taxon>Chloroflexota</taxon>
        <taxon>Ktedonobacteria</taxon>
        <taxon>Ktedonobacterales</taxon>
        <taxon>Ktedonobacteraceae</taxon>
        <taxon>Ktedonobacter</taxon>
    </lineage>
</organism>
<comment type="caution">
    <text evidence="1">The sequence shown here is derived from an EMBL/GenBank/DDBJ whole genome shotgun (WGS) entry which is preliminary data.</text>
</comment>
<proteinExistence type="predicted"/>